<accession>A0ABN1SYP7</accession>
<protein>
    <submittedName>
        <fullName evidence="1">Uncharacterized protein</fullName>
    </submittedName>
</protein>
<dbReference type="EMBL" id="BAAAHU010000019">
    <property type="protein sequence ID" value="GAA1009014.1"/>
    <property type="molecule type" value="Genomic_DNA"/>
</dbReference>
<dbReference type="RefSeq" id="WP_346072870.1">
    <property type="nucleotide sequence ID" value="NZ_BAAAHU010000019.1"/>
</dbReference>
<evidence type="ECO:0000313" key="2">
    <source>
        <dbReference type="Proteomes" id="UP001501072"/>
    </source>
</evidence>
<organism evidence="1 2">
    <name type="scientific">Streptomyces thermogriseus</name>
    <dbReference type="NCBI Taxonomy" id="75292"/>
    <lineage>
        <taxon>Bacteria</taxon>
        <taxon>Bacillati</taxon>
        <taxon>Actinomycetota</taxon>
        <taxon>Actinomycetes</taxon>
        <taxon>Kitasatosporales</taxon>
        <taxon>Streptomycetaceae</taxon>
        <taxon>Streptomyces</taxon>
    </lineage>
</organism>
<sequence>MDRWQGPATLEWWADWLTCLGGFGVRVTAHVTGSDWVCEGVLDPPLAENEREGFDLLMARDPLCTLRFDTESTLLVNVTAVDDERLSLSACEAKPVQRVESGQAQQ</sequence>
<keyword evidence="2" id="KW-1185">Reference proteome</keyword>
<gene>
    <name evidence="1" type="ORF">GCM10009564_23110</name>
</gene>
<comment type="caution">
    <text evidence="1">The sequence shown here is derived from an EMBL/GenBank/DDBJ whole genome shotgun (WGS) entry which is preliminary data.</text>
</comment>
<name>A0ABN1SYP7_9ACTN</name>
<proteinExistence type="predicted"/>
<reference evidence="1 2" key="1">
    <citation type="journal article" date="2019" name="Int. J. Syst. Evol. Microbiol.">
        <title>The Global Catalogue of Microorganisms (GCM) 10K type strain sequencing project: providing services to taxonomists for standard genome sequencing and annotation.</title>
        <authorList>
            <consortium name="The Broad Institute Genomics Platform"/>
            <consortium name="The Broad Institute Genome Sequencing Center for Infectious Disease"/>
            <person name="Wu L."/>
            <person name="Ma J."/>
        </authorList>
    </citation>
    <scope>NUCLEOTIDE SEQUENCE [LARGE SCALE GENOMIC DNA]</scope>
    <source>
        <strain evidence="1 2">JCM 11269</strain>
    </source>
</reference>
<evidence type="ECO:0000313" key="1">
    <source>
        <dbReference type="EMBL" id="GAA1009014.1"/>
    </source>
</evidence>
<dbReference type="Proteomes" id="UP001501072">
    <property type="component" value="Unassembled WGS sequence"/>
</dbReference>